<accession>R0LBM0</accession>
<evidence type="ECO:0000313" key="3">
    <source>
        <dbReference type="Proteomes" id="UP000296049"/>
    </source>
</evidence>
<feature type="compositionally biased region" description="Polar residues" evidence="1">
    <location>
        <begin position="167"/>
        <end position="185"/>
    </location>
</feature>
<dbReference type="Proteomes" id="UP000296049">
    <property type="component" value="Unassembled WGS sequence"/>
</dbReference>
<dbReference type="AlphaFoldDB" id="R0LBM0"/>
<protein>
    <submittedName>
        <fullName evidence="2">Uncharacterized protein</fullName>
    </submittedName>
</protein>
<gene>
    <name evidence="2" type="ORF">Anapl_15563</name>
</gene>
<feature type="compositionally biased region" description="Basic and acidic residues" evidence="1">
    <location>
        <begin position="47"/>
        <end position="57"/>
    </location>
</feature>
<name>R0LBM0_ANAPL</name>
<dbReference type="EMBL" id="KB743629">
    <property type="protein sequence ID" value="EOA97687.1"/>
    <property type="molecule type" value="Genomic_DNA"/>
</dbReference>
<proteinExistence type="predicted"/>
<feature type="region of interest" description="Disordered" evidence="1">
    <location>
        <begin position="22"/>
        <end position="57"/>
    </location>
</feature>
<evidence type="ECO:0000256" key="1">
    <source>
        <dbReference type="SAM" id="MobiDB-lite"/>
    </source>
</evidence>
<feature type="region of interest" description="Disordered" evidence="1">
    <location>
        <begin position="141"/>
        <end position="185"/>
    </location>
</feature>
<sequence length="185" mass="20098">MPLVLATSPWLVQLPDLSQARSAPHASRKIRQNNAGIPARRLPPPKAEQKEQQEQRPRRFLFSQQLQKQAGVFQQDLATDAWKSTCHGIQVLMFSLLCCTCEQPRWLPLATPRCSGSMRRSSSRSSPPALAAHACRSSAGRCSAAPWGGHAEPWTARGDAQQLPGEGTQSPGTCSAPHSQENGLA</sequence>
<keyword evidence="3" id="KW-1185">Reference proteome</keyword>
<evidence type="ECO:0000313" key="2">
    <source>
        <dbReference type="EMBL" id="EOA97687.1"/>
    </source>
</evidence>
<organism evidence="2 3">
    <name type="scientific">Anas platyrhynchos</name>
    <name type="common">Mallard</name>
    <name type="synonym">Anas boschas</name>
    <dbReference type="NCBI Taxonomy" id="8839"/>
    <lineage>
        <taxon>Eukaryota</taxon>
        <taxon>Metazoa</taxon>
        <taxon>Chordata</taxon>
        <taxon>Craniata</taxon>
        <taxon>Vertebrata</taxon>
        <taxon>Euteleostomi</taxon>
        <taxon>Archelosauria</taxon>
        <taxon>Archosauria</taxon>
        <taxon>Dinosauria</taxon>
        <taxon>Saurischia</taxon>
        <taxon>Theropoda</taxon>
        <taxon>Coelurosauria</taxon>
        <taxon>Aves</taxon>
        <taxon>Neognathae</taxon>
        <taxon>Galloanserae</taxon>
        <taxon>Anseriformes</taxon>
        <taxon>Anatidae</taxon>
        <taxon>Anatinae</taxon>
        <taxon>Anas</taxon>
    </lineage>
</organism>
<reference evidence="3" key="1">
    <citation type="journal article" date="2013" name="Nat. Genet.">
        <title>The duck genome and transcriptome provide insight into an avian influenza virus reservoir species.</title>
        <authorList>
            <person name="Huang Y."/>
            <person name="Li Y."/>
            <person name="Burt D.W."/>
            <person name="Chen H."/>
            <person name="Zhang Y."/>
            <person name="Qian W."/>
            <person name="Kim H."/>
            <person name="Gan S."/>
            <person name="Zhao Y."/>
            <person name="Li J."/>
            <person name="Yi K."/>
            <person name="Feng H."/>
            <person name="Zhu P."/>
            <person name="Li B."/>
            <person name="Liu Q."/>
            <person name="Fairley S."/>
            <person name="Magor K.E."/>
            <person name="Du Z."/>
            <person name="Hu X."/>
            <person name="Goodman L."/>
            <person name="Tafer H."/>
            <person name="Vignal A."/>
            <person name="Lee T."/>
            <person name="Kim K.W."/>
            <person name="Sheng Z."/>
            <person name="An Y."/>
            <person name="Searle S."/>
            <person name="Herrero J."/>
            <person name="Groenen M.A."/>
            <person name="Crooijmans R.P."/>
            <person name="Faraut T."/>
            <person name="Cai Q."/>
            <person name="Webster R.G."/>
            <person name="Aldridge J.R."/>
            <person name="Warren W.C."/>
            <person name="Bartschat S."/>
            <person name="Kehr S."/>
            <person name="Marz M."/>
            <person name="Stadler P.F."/>
            <person name="Smith J."/>
            <person name="Kraus R.H."/>
            <person name="Zhao Y."/>
            <person name="Ren L."/>
            <person name="Fei J."/>
            <person name="Morisson M."/>
            <person name="Kaiser P."/>
            <person name="Griffin D.K."/>
            <person name="Rao M."/>
            <person name="Pitel F."/>
            <person name="Wang J."/>
            <person name="Li N."/>
        </authorList>
    </citation>
    <scope>NUCLEOTIDE SEQUENCE [LARGE SCALE GENOMIC DNA]</scope>
</reference>